<proteinExistence type="predicted"/>
<sequence length="205" mass="22895">MKKGTSSRSLEWLEQLVDHDILQKMLSSFSRSTGLKAVFVDTEGNTIISPEKEIVDCKFCQMIRSDQKGLAKCQRSYAQAGKEAAKYGEPYIFRCHGGLIAWAAPIILDEHIGSMICGQVLMWEPEDYFLEEIEEMVKGLDLDLVQIKLAASQLNVLSSGKVQAAADLLFIVANQIMKSGLILLEQRRKIAAQQAELADEMQARK</sequence>
<dbReference type="RefSeq" id="WP_257912913.1">
    <property type="nucleotide sequence ID" value="NZ_JANPWE010000002.1"/>
</dbReference>
<feature type="domain" description="PocR" evidence="1">
    <location>
        <begin position="16"/>
        <end position="180"/>
    </location>
</feature>
<protein>
    <submittedName>
        <fullName evidence="2">PocR ligand-binding domain-containing protein</fullName>
    </submittedName>
</protein>
<comment type="caution">
    <text evidence="2">The sequence shown here is derived from an EMBL/GenBank/DDBJ whole genome shotgun (WGS) entry which is preliminary data.</text>
</comment>
<reference evidence="2 3" key="1">
    <citation type="submission" date="2022-08" db="EMBL/GenBank/DDBJ databases">
        <title>Proteogenomics of the novel Dehalobacterium formicoaceticum strain EZ94 highlights a key role of methyltransferases during anaerobic dichloromethane degradation.</title>
        <authorList>
            <person name="Wasmund K."/>
        </authorList>
    </citation>
    <scope>NUCLEOTIDE SEQUENCE [LARGE SCALE GENOMIC DNA]</scope>
    <source>
        <strain evidence="2 3">EZ94</strain>
    </source>
</reference>
<dbReference type="Proteomes" id="UP001524944">
    <property type="component" value="Unassembled WGS sequence"/>
</dbReference>
<dbReference type="InterPro" id="IPR018771">
    <property type="entry name" value="PocR_dom"/>
</dbReference>
<gene>
    <name evidence="2" type="ORF">NVS47_05840</name>
</gene>
<dbReference type="EMBL" id="JANPWE010000002">
    <property type="protein sequence ID" value="MCR6545038.1"/>
    <property type="molecule type" value="Genomic_DNA"/>
</dbReference>
<evidence type="ECO:0000259" key="1">
    <source>
        <dbReference type="Pfam" id="PF10114"/>
    </source>
</evidence>
<evidence type="ECO:0000313" key="3">
    <source>
        <dbReference type="Proteomes" id="UP001524944"/>
    </source>
</evidence>
<accession>A0ABT1Y2D9</accession>
<keyword evidence="3" id="KW-1185">Reference proteome</keyword>
<evidence type="ECO:0000313" key="2">
    <source>
        <dbReference type="EMBL" id="MCR6545038.1"/>
    </source>
</evidence>
<name>A0ABT1Y2D9_9FIRM</name>
<organism evidence="2 3">
    <name type="scientific">Dehalobacterium formicoaceticum</name>
    <dbReference type="NCBI Taxonomy" id="51515"/>
    <lineage>
        <taxon>Bacteria</taxon>
        <taxon>Bacillati</taxon>
        <taxon>Bacillota</taxon>
        <taxon>Clostridia</taxon>
        <taxon>Eubacteriales</taxon>
        <taxon>Peptococcaceae</taxon>
        <taxon>Dehalobacterium</taxon>
    </lineage>
</organism>
<dbReference type="Pfam" id="PF10114">
    <property type="entry name" value="PocR"/>
    <property type="match status" value="1"/>
</dbReference>